<protein>
    <submittedName>
        <fullName evidence="2">Uncharacterized protein</fullName>
    </submittedName>
</protein>
<dbReference type="Proteomes" id="UP000036045">
    <property type="component" value="Unassembled WGS sequence"/>
</dbReference>
<feature type="transmembrane region" description="Helical" evidence="1">
    <location>
        <begin position="37"/>
        <end position="54"/>
    </location>
</feature>
<keyword evidence="1" id="KW-0812">Transmembrane</keyword>
<dbReference type="EMBL" id="LDPH01000002">
    <property type="protein sequence ID" value="KLV27988.1"/>
    <property type="molecule type" value="Genomic_DNA"/>
</dbReference>
<feature type="transmembrane region" description="Helical" evidence="1">
    <location>
        <begin position="66"/>
        <end position="87"/>
    </location>
</feature>
<organism evidence="2 3">
    <name type="scientific">Niallia circulans</name>
    <name type="common">Bacillus circulans</name>
    <dbReference type="NCBI Taxonomy" id="1397"/>
    <lineage>
        <taxon>Bacteria</taxon>
        <taxon>Bacillati</taxon>
        <taxon>Bacillota</taxon>
        <taxon>Bacilli</taxon>
        <taxon>Bacillales</taxon>
        <taxon>Bacillaceae</taxon>
        <taxon>Niallia</taxon>
    </lineage>
</organism>
<keyword evidence="1" id="KW-1133">Transmembrane helix</keyword>
<keyword evidence="3" id="KW-1185">Reference proteome</keyword>
<dbReference type="AlphaFoldDB" id="A0A0J1IPW8"/>
<gene>
    <name evidence="2" type="ORF">ABW02_03610</name>
</gene>
<sequence>MINVMKGFFASFFCYLFLYAILFLIENKIDELFEALIFLSISGFFIILIQTIIMELCFKIEGYNRLFAIMIGFIYGVAISIIFSGTLDTEISVHLWIGFIGSICSFIYAITRNDF</sequence>
<dbReference type="RefSeq" id="WP_047940542.1">
    <property type="nucleotide sequence ID" value="NZ_CP053989.1"/>
</dbReference>
<dbReference type="PATRIC" id="fig|1397.4.peg.2001"/>
<reference evidence="2 3" key="1">
    <citation type="submission" date="2015-05" db="EMBL/GenBank/DDBJ databases">
        <title>Whole genome sequence and identification of bacterial endophytes from Costus igneus.</title>
        <authorList>
            <person name="Lee Y.P."/>
            <person name="Gan H.M."/>
            <person name="Eng W."/>
            <person name="Wheatley M.S."/>
            <person name="Caraballo A."/>
            <person name="Polter S."/>
            <person name="Savka M.A."/>
            <person name="Hudson A.O."/>
        </authorList>
    </citation>
    <scope>NUCLEOTIDE SEQUENCE [LARGE SCALE GENOMIC DNA]</scope>
    <source>
        <strain evidence="2 3">RIT379</strain>
    </source>
</reference>
<proteinExistence type="predicted"/>
<comment type="caution">
    <text evidence="2">The sequence shown here is derived from an EMBL/GenBank/DDBJ whole genome shotgun (WGS) entry which is preliminary data.</text>
</comment>
<evidence type="ECO:0000313" key="3">
    <source>
        <dbReference type="Proteomes" id="UP000036045"/>
    </source>
</evidence>
<name>A0A0J1IPW8_NIACI</name>
<evidence type="ECO:0000256" key="1">
    <source>
        <dbReference type="SAM" id="Phobius"/>
    </source>
</evidence>
<dbReference type="GeneID" id="56349974"/>
<feature type="transmembrane region" description="Helical" evidence="1">
    <location>
        <begin position="93"/>
        <end position="111"/>
    </location>
</feature>
<feature type="transmembrane region" description="Helical" evidence="1">
    <location>
        <begin position="7"/>
        <end position="25"/>
    </location>
</feature>
<keyword evidence="1" id="KW-0472">Membrane</keyword>
<evidence type="ECO:0000313" key="2">
    <source>
        <dbReference type="EMBL" id="KLV27988.1"/>
    </source>
</evidence>
<accession>A0A0J1IPW8</accession>